<dbReference type="Proteomes" id="UP000184442">
    <property type="component" value="Unassembled WGS sequence"/>
</dbReference>
<organism evidence="2 3">
    <name type="scientific">Lutispora thermophila DSM 19022</name>
    <dbReference type="NCBI Taxonomy" id="1122184"/>
    <lineage>
        <taxon>Bacteria</taxon>
        <taxon>Bacillati</taxon>
        <taxon>Bacillota</taxon>
        <taxon>Clostridia</taxon>
        <taxon>Lutisporales</taxon>
        <taxon>Lutisporaceae</taxon>
        <taxon>Lutispora</taxon>
    </lineage>
</organism>
<keyword evidence="3" id="KW-1185">Reference proteome</keyword>
<feature type="domain" description="GerMN" evidence="1">
    <location>
        <begin position="75"/>
        <end position="163"/>
    </location>
</feature>
<sequence>MKRIIIFLLVISVILCGCSKQNNDIEDIVVEPEEEIEQLEEREIILYFSNSQAEYVVPEHRIIKVKKGISHEDYAKIVLEELIKGPKAENLYKTIPEEVKVLYVKIEDDTIYIDFSKEMHTKHWGGAAGEDMTICSLANTMTELEGIKYVMPSVEGVALNIEHMIIEQPLERMEERIYR</sequence>
<accession>A0A1M6EXH7</accession>
<dbReference type="AlphaFoldDB" id="A0A1M6EXH7"/>
<dbReference type="InterPro" id="IPR019606">
    <property type="entry name" value="GerMN"/>
</dbReference>
<dbReference type="RefSeq" id="WP_073025833.1">
    <property type="nucleotide sequence ID" value="NZ_FQZS01000010.1"/>
</dbReference>
<dbReference type="EMBL" id="FQZS01000010">
    <property type="protein sequence ID" value="SHI90123.1"/>
    <property type="molecule type" value="Genomic_DNA"/>
</dbReference>
<dbReference type="PROSITE" id="PS51257">
    <property type="entry name" value="PROKAR_LIPOPROTEIN"/>
    <property type="match status" value="1"/>
</dbReference>
<reference evidence="2 3" key="1">
    <citation type="submission" date="2016-11" db="EMBL/GenBank/DDBJ databases">
        <authorList>
            <person name="Jaros S."/>
            <person name="Januszkiewicz K."/>
            <person name="Wedrychowicz H."/>
        </authorList>
    </citation>
    <scope>NUCLEOTIDE SEQUENCE [LARGE SCALE GENOMIC DNA]</scope>
    <source>
        <strain evidence="2 3">DSM 19022</strain>
    </source>
</reference>
<evidence type="ECO:0000313" key="3">
    <source>
        <dbReference type="Proteomes" id="UP000184442"/>
    </source>
</evidence>
<dbReference type="STRING" id="1122184.SAMN02745176_01756"/>
<gene>
    <name evidence="2" type="ORF">SAMN02745176_01756</name>
</gene>
<proteinExistence type="predicted"/>
<protein>
    <submittedName>
        <fullName evidence="2">Sporulation and spore germination</fullName>
    </submittedName>
</protein>
<dbReference type="Pfam" id="PF10646">
    <property type="entry name" value="Germane"/>
    <property type="match status" value="1"/>
</dbReference>
<evidence type="ECO:0000313" key="2">
    <source>
        <dbReference type="EMBL" id="SHI90123.1"/>
    </source>
</evidence>
<dbReference type="OrthoDB" id="9809406at2"/>
<dbReference type="SMART" id="SM00909">
    <property type="entry name" value="Germane"/>
    <property type="match status" value="1"/>
</dbReference>
<evidence type="ECO:0000259" key="1">
    <source>
        <dbReference type="SMART" id="SM00909"/>
    </source>
</evidence>
<name>A0A1M6EXH7_9FIRM</name>